<dbReference type="SMART" id="SM00850">
    <property type="entry name" value="LytTR"/>
    <property type="match status" value="1"/>
</dbReference>
<keyword evidence="4" id="KW-0238">DNA-binding</keyword>
<dbReference type="SUPFAM" id="SSF52172">
    <property type="entry name" value="CheY-like"/>
    <property type="match status" value="1"/>
</dbReference>
<protein>
    <submittedName>
        <fullName evidence="4">DNA-binding response regulator</fullName>
    </submittedName>
</protein>
<dbReference type="PANTHER" id="PTHR37299:SF1">
    <property type="entry name" value="STAGE 0 SPORULATION PROTEIN A HOMOLOG"/>
    <property type="match status" value="1"/>
</dbReference>
<feature type="domain" description="HTH LytTR-type" evidence="3">
    <location>
        <begin position="147"/>
        <end position="249"/>
    </location>
</feature>
<dbReference type="AlphaFoldDB" id="A0A2Z4GAL1"/>
<name>A0A2Z4GAL1_9BACT</name>
<dbReference type="KEGG" id="als:DJ013_08235"/>
<dbReference type="InterPro" id="IPR046947">
    <property type="entry name" value="LytR-like"/>
</dbReference>
<feature type="domain" description="Response regulatory" evidence="2">
    <location>
        <begin position="5"/>
        <end position="118"/>
    </location>
</feature>
<keyword evidence="5" id="KW-1185">Reference proteome</keyword>
<dbReference type="SMART" id="SM00448">
    <property type="entry name" value="REC"/>
    <property type="match status" value="1"/>
</dbReference>
<dbReference type="EMBL" id="CP029480">
    <property type="protein sequence ID" value="AWV98161.1"/>
    <property type="molecule type" value="Genomic_DNA"/>
</dbReference>
<dbReference type="GO" id="GO:0000156">
    <property type="term" value="F:phosphorelay response regulator activity"/>
    <property type="evidence" value="ECO:0007669"/>
    <property type="project" value="InterPro"/>
</dbReference>
<organism evidence="4 5">
    <name type="scientific">Arcticibacterium luteifluviistationis</name>
    <dbReference type="NCBI Taxonomy" id="1784714"/>
    <lineage>
        <taxon>Bacteria</taxon>
        <taxon>Pseudomonadati</taxon>
        <taxon>Bacteroidota</taxon>
        <taxon>Cytophagia</taxon>
        <taxon>Cytophagales</taxon>
        <taxon>Leadbetterellaceae</taxon>
        <taxon>Arcticibacterium</taxon>
    </lineage>
</organism>
<evidence type="ECO:0000256" key="1">
    <source>
        <dbReference type="PROSITE-ProRule" id="PRU00169"/>
    </source>
</evidence>
<dbReference type="PANTHER" id="PTHR37299">
    <property type="entry name" value="TRANSCRIPTIONAL REGULATOR-RELATED"/>
    <property type="match status" value="1"/>
</dbReference>
<dbReference type="Pfam" id="PF00072">
    <property type="entry name" value="Response_reg"/>
    <property type="match status" value="1"/>
</dbReference>
<dbReference type="Gene3D" id="3.40.50.2300">
    <property type="match status" value="1"/>
</dbReference>
<dbReference type="PROSITE" id="PS50930">
    <property type="entry name" value="HTH_LYTTR"/>
    <property type="match status" value="1"/>
</dbReference>
<keyword evidence="1" id="KW-0597">Phosphoprotein</keyword>
<gene>
    <name evidence="4" type="ORF">DJ013_08235</name>
</gene>
<dbReference type="RefSeq" id="WP_111371263.1">
    <property type="nucleotide sequence ID" value="NZ_CP029480.1"/>
</dbReference>
<dbReference type="Pfam" id="PF04397">
    <property type="entry name" value="LytTR"/>
    <property type="match status" value="1"/>
</dbReference>
<dbReference type="Gene3D" id="2.40.50.1020">
    <property type="entry name" value="LytTr DNA-binding domain"/>
    <property type="match status" value="1"/>
</dbReference>
<dbReference type="PROSITE" id="PS50110">
    <property type="entry name" value="RESPONSE_REGULATORY"/>
    <property type="match status" value="1"/>
</dbReference>
<accession>A0A2Z4GAL1</accession>
<evidence type="ECO:0000313" key="5">
    <source>
        <dbReference type="Proteomes" id="UP000249873"/>
    </source>
</evidence>
<dbReference type="InterPro" id="IPR007492">
    <property type="entry name" value="LytTR_DNA-bd_dom"/>
</dbReference>
<evidence type="ECO:0000259" key="2">
    <source>
        <dbReference type="PROSITE" id="PS50110"/>
    </source>
</evidence>
<reference evidence="4 5" key="1">
    <citation type="submission" date="2018-05" db="EMBL/GenBank/DDBJ databases">
        <title>Complete genome sequence of Arcticibacterium luteifluviistationis SM1504T, a cytophagaceae bacterium isolated from Arctic surface seawater.</title>
        <authorList>
            <person name="Li Y."/>
            <person name="Qin Q.-L."/>
        </authorList>
    </citation>
    <scope>NUCLEOTIDE SEQUENCE [LARGE SCALE GENOMIC DNA]</scope>
    <source>
        <strain evidence="4 5">SM1504</strain>
    </source>
</reference>
<evidence type="ECO:0000313" key="4">
    <source>
        <dbReference type="EMBL" id="AWV98161.1"/>
    </source>
</evidence>
<feature type="modified residue" description="4-aspartylphosphate" evidence="1">
    <location>
        <position position="57"/>
    </location>
</feature>
<dbReference type="Proteomes" id="UP000249873">
    <property type="component" value="Chromosome"/>
</dbReference>
<dbReference type="InterPro" id="IPR001789">
    <property type="entry name" value="Sig_transdc_resp-reg_receiver"/>
</dbReference>
<evidence type="ECO:0000259" key="3">
    <source>
        <dbReference type="PROSITE" id="PS50930"/>
    </source>
</evidence>
<dbReference type="GO" id="GO:0003677">
    <property type="term" value="F:DNA binding"/>
    <property type="evidence" value="ECO:0007669"/>
    <property type="project" value="UniProtKB-KW"/>
</dbReference>
<proteinExistence type="predicted"/>
<sequence length="249" mass="28736">MSKIQAVLIDDEKHCNETLQFFIEKHLPEIEIKAVFIDPSEALLFLQNNTVDLVFLDVQMPGFNGFELLAKLKPFHFEVIFITAFDSYAIRAIKFSALDYLQKPLDLEELKIAVESVVSKRAFKEKQELFNNLLEAIANGNQELNRLSLPSRNGYVFLNIVDIIWCKAEGNYTILKVRDGSQILATVPFKKIEDSLTLKPFVRTHNSYLINREQVRHLVKGKGYILMTDDEQIPISRYRKDTVIEQLLS</sequence>
<dbReference type="OrthoDB" id="1646880at2"/>
<dbReference type="InterPro" id="IPR011006">
    <property type="entry name" value="CheY-like_superfamily"/>
</dbReference>